<keyword evidence="5 10" id="KW-1133">Transmembrane helix</keyword>
<keyword evidence="8" id="KW-1015">Disulfide bond</keyword>
<proteinExistence type="inferred from homology"/>
<dbReference type="Gene3D" id="1.20.1440.130">
    <property type="entry name" value="VKOR domain"/>
    <property type="match status" value="1"/>
</dbReference>
<dbReference type="Pfam" id="PF07884">
    <property type="entry name" value="VKOR"/>
    <property type="match status" value="1"/>
</dbReference>
<keyword evidence="9" id="KW-0676">Redox-active center</keyword>
<name>A0A9X3D953_9ACTN</name>
<dbReference type="SMART" id="SM00756">
    <property type="entry name" value="VKc"/>
    <property type="match status" value="1"/>
</dbReference>
<feature type="transmembrane region" description="Helical" evidence="10">
    <location>
        <begin position="189"/>
        <end position="213"/>
    </location>
</feature>
<dbReference type="AlphaFoldDB" id="A0A9X3D953"/>
<feature type="transmembrane region" description="Helical" evidence="10">
    <location>
        <begin position="33"/>
        <end position="54"/>
    </location>
</feature>
<reference evidence="12" key="1">
    <citation type="submission" date="2022-10" db="EMBL/GenBank/DDBJ databases">
        <title>WGS of marine actinomycetes from Thailand.</title>
        <authorList>
            <person name="Thawai C."/>
        </authorList>
    </citation>
    <scope>NUCLEOTIDE SEQUENCE</scope>
    <source>
        <strain evidence="12">SW21</strain>
    </source>
</reference>
<comment type="subcellular location">
    <subcellularLocation>
        <location evidence="1">Membrane</location>
        <topology evidence="1">Multi-pass membrane protein</topology>
    </subcellularLocation>
</comment>
<dbReference type="InterPro" id="IPR041714">
    <property type="entry name" value="VKOR_Actinobacteria"/>
</dbReference>
<organism evidence="12 13">
    <name type="scientific">Gordonia aquimaris</name>
    <dbReference type="NCBI Taxonomy" id="2984863"/>
    <lineage>
        <taxon>Bacteria</taxon>
        <taxon>Bacillati</taxon>
        <taxon>Actinomycetota</taxon>
        <taxon>Actinomycetes</taxon>
        <taxon>Mycobacteriales</taxon>
        <taxon>Gordoniaceae</taxon>
        <taxon>Gordonia</taxon>
    </lineage>
</organism>
<evidence type="ECO:0000256" key="2">
    <source>
        <dbReference type="ARBA" id="ARBA00006214"/>
    </source>
</evidence>
<gene>
    <name evidence="12" type="ORF">OSB52_23920</name>
</gene>
<dbReference type="GO" id="GO:0016491">
    <property type="term" value="F:oxidoreductase activity"/>
    <property type="evidence" value="ECO:0007669"/>
    <property type="project" value="UniProtKB-KW"/>
</dbReference>
<evidence type="ECO:0000256" key="10">
    <source>
        <dbReference type="SAM" id="Phobius"/>
    </source>
</evidence>
<accession>A0A9X3D953</accession>
<keyword evidence="6" id="KW-0560">Oxidoreductase</keyword>
<dbReference type="PANTHER" id="PTHR34573:SF1">
    <property type="entry name" value="VITAMIN K EPOXIDE REDUCTASE DOMAIN-CONTAINING PROTEIN"/>
    <property type="match status" value="1"/>
</dbReference>
<keyword evidence="3 10" id="KW-0812">Transmembrane</keyword>
<evidence type="ECO:0000256" key="9">
    <source>
        <dbReference type="ARBA" id="ARBA00023284"/>
    </source>
</evidence>
<sequence length="217" mass="22830">MASSSSVGIRPNTALQGGNTAQAATVRGVRTQITAWVMVIGGLCGLAAAFVLTIEKIQLAADPTHIPSCSINPVLSCGSVMSSPQASVFGFPNSLLGLIGFAIVMTCGAVAAGGVLGRWIWVGLQVGLTGAIVFVHWLIYQSLYVIGALCPYCMVVWIVSAALFVVVTTRNLHAVGATRWRAGGLIARYAAVIVTGWTLAVTALIANRFWYYWTTLL</sequence>
<dbReference type="InterPro" id="IPR012932">
    <property type="entry name" value="VKOR"/>
</dbReference>
<dbReference type="PANTHER" id="PTHR34573">
    <property type="entry name" value="VKC DOMAIN-CONTAINING PROTEIN"/>
    <property type="match status" value="1"/>
</dbReference>
<dbReference type="GO" id="GO:0048038">
    <property type="term" value="F:quinone binding"/>
    <property type="evidence" value="ECO:0007669"/>
    <property type="project" value="UniProtKB-KW"/>
</dbReference>
<dbReference type="Proteomes" id="UP001143347">
    <property type="component" value="Unassembled WGS sequence"/>
</dbReference>
<evidence type="ECO:0000256" key="8">
    <source>
        <dbReference type="ARBA" id="ARBA00023157"/>
    </source>
</evidence>
<evidence type="ECO:0000313" key="12">
    <source>
        <dbReference type="EMBL" id="MCX2967120.1"/>
    </source>
</evidence>
<dbReference type="GO" id="GO:0016020">
    <property type="term" value="C:membrane"/>
    <property type="evidence" value="ECO:0007669"/>
    <property type="project" value="UniProtKB-SubCell"/>
</dbReference>
<dbReference type="RefSeq" id="WP_266063802.1">
    <property type="nucleotide sequence ID" value="NZ_JAPKFM010000043.1"/>
</dbReference>
<dbReference type="CDD" id="cd12922">
    <property type="entry name" value="VKOR_5"/>
    <property type="match status" value="1"/>
</dbReference>
<evidence type="ECO:0000259" key="11">
    <source>
        <dbReference type="SMART" id="SM00756"/>
    </source>
</evidence>
<comment type="caution">
    <text evidence="12">The sequence shown here is derived from an EMBL/GenBank/DDBJ whole genome shotgun (WGS) entry which is preliminary data.</text>
</comment>
<dbReference type="InterPro" id="IPR038354">
    <property type="entry name" value="VKOR_sf"/>
</dbReference>
<evidence type="ECO:0000256" key="1">
    <source>
        <dbReference type="ARBA" id="ARBA00004141"/>
    </source>
</evidence>
<evidence type="ECO:0000256" key="6">
    <source>
        <dbReference type="ARBA" id="ARBA00023002"/>
    </source>
</evidence>
<evidence type="ECO:0000256" key="3">
    <source>
        <dbReference type="ARBA" id="ARBA00022692"/>
    </source>
</evidence>
<feature type="transmembrane region" description="Helical" evidence="10">
    <location>
        <begin position="91"/>
        <end position="112"/>
    </location>
</feature>
<feature type="transmembrane region" description="Helical" evidence="10">
    <location>
        <begin position="145"/>
        <end position="168"/>
    </location>
</feature>
<keyword evidence="4" id="KW-0874">Quinone</keyword>
<evidence type="ECO:0000256" key="5">
    <source>
        <dbReference type="ARBA" id="ARBA00022989"/>
    </source>
</evidence>
<dbReference type="EMBL" id="JAPKFM010000043">
    <property type="protein sequence ID" value="MCX2967120.1"/>
    <property type="molecule type" value="Genomic_DNA"/>
</dbReference>
<evidence type="ECO:0000256" key="7">
    <source>
        <dbReference type="ARBA" id="ARBA00023136"/>
    </source>
</evidence>
<feature type="domain" description="Vitamin K epoxide reductase" evidence="11">
    <location>
        <begin position="31"/>
        <end position="171"/>
    </location>
</feature>
<keyword evidence="13" id="KW-1185">Reference proteome</keyword>
<feature type="transmembrane region" description="Helical" evidence="10">
    <location>
        <begin position="119"/>
        <end position="139"/>
    </location>
</feature>
<protein>
    <submittedName>
        <fullName evidence="12">Vitamin K epoxide reductase family protein</fullName>
    </submittedName>
</protein>
<keyword evidence="7 10" id="KW-0472">Membrane</keyword>
<comment type="similarity">
    <text evidence="2">Belongs to the VKOR family.</text>
</comment>
<evidence type="ECO:0000313" key="13">
    <source>
        <dbReference type="Proteomes" id="UP001143347"/>
    </source>
</evidence>
<evidence type="ECO:0000256" key="4">
    <source>
        <dbReference type="ARBA" id="ARBA00022719"/>
    </source>
</evidence>